<sequence>MTRRFTGRRPPILVLGTIAVSGLALSSCGETPPAEIVYNSAAQCIEAGVDSDICNAEYQQALQQHVQNAPKFNAMAVCEAEYGEGRCMEAAAQGSTGTGTGGFFVPFMTGYLVSSAISNLTNYGAYRNYRRDTGYNSAPIYTGRGGQTYRSDPPAIGQPPQPRPYNVNTRTVSRQGFGGLSSNRGFSFGG</sequence>
<feature type="signal peptide" evidence="2">
    <location>
        <begin position="1"/>
        <end position="26"/>
    </location>
</feature>
<feature type="chain" id="PRO_5037586165" description="DUF1190 domain-containing protein" evidence="2">
    <location>
        <begin position="27"/>
        <end position="190"/>
    </location>
</feature>
<dbReference type="RefSeq" id="WP_188855047.1">
    <property type="nucleotide sequence ID" value="NZ_BMJJ01000016.1"/>
</dbReference>
<keyword evidence="2" id="KW-0732">Signal</keyword>
<evidence type="ECO:0008006" key="5">
    <source>
        <dbReference type="Google" id="ProtNLM"/>
    </source>
</evidence>
<gene>
    <name evidence="3" type="ORF">GCM10011335_48810</name>
</gene>
<feature type="compositionally biased region" description="Polar residues" evidence="1">
    <location>
        <begin position="166"/>
        <end position="190"/>
    </location>
</feature>
<keyword evidence="4" id="KW-1185">Reference proteome</keyword>
<feature type="region of interest" description="Disordered" evidence="1">
    <location>
        <begin position="137"/>
        <end position="190"/>
    </location>
</feature>
<protein>
    <recommendedName>
        <fullName evidence="5">DUF1190 domain-containing protein</fullName>
    </recommendedName>
</protein>
<organism evidence="3 4">
    <name type="scientific">Aureimonas glaciei</name>
    <dbReference type="NCBI Taxonomy" id="1776957"/>
    <lineage>
        <taxon>Bacteria</taxon>
        <taxon>Pseudomonadati</taxon>
        <taxon>Pseudomonadota</taxon>
        <taxon>Alphaproteobacteria</taxon>
        <taxon>Hyphomicrobiales</taxon>
        <taxon>Aurantimonadaceae</taxon>
        <taxon>Aureimonas</taxon>
    </lineage>
</organism>
<reference evidence="3" key="1">
    <citation type="journal article" date="2014" name="Int. J. Syst. Evol. Microbiol.">
        <title>Complete genome sequence of Corynebacterium casei LMG S-19264T (=DSM 44701T), isolated from a smear-ripened cheese.</title>
        <authorList>
            <consortium name="US DOE Joint Genome Institute (JGI-PGF)"/>
            <person name="Walter F."/>
            <person name="Albersmeier A."/>
            <person name="Kalinowski J."/>
            <person name="Ruckert C."/>
        </authorList>
    </citation>
    <scope>NUCLEOTIDE SEQUENCE</scope>
    <source>
        <strain evidence="3">CGMCC 1.15493</strain>
    </source>
</reference>
<evidence type="ECO:0000313" key="4">
    <source>
        <dbReference type="Proteomes" id="UP000613160"/>
    </source>
</evidence>
<comment type="caution">
    <text evidence="3">The sequence shown here is derived from an EMBL/GenBank/DDBJ whole genome shotgun (WGS) entry which is preliminary data.</text>
</comment>
<dbReference type="AlphaFoldDB" id="A0A916YCQ0"/>
<name>A0A916YCQ0_9HYPH</name>
<evidence type="ECO:0000256" key="2">
    <source>
        <dbReference type="SAM" id="SignalP"/>
    </source>
</evidence>
<evidence type="ECO:0000256" key="1">
    <source>
        <dbReference type="SAM" id="MobiDB-lite"/>
    </source>
</evidence>
<dbReference type="Pfam" id="PF06693">
    <property type="entry name" value="DUF1190"/>
    <property type="match status" value="1"/>
</dbReference>
<dbReference type="Proteomes" id="UP000613160">
    <property type="component" value="Unassembled WGS sequence"/>
</dbReference>
<dbReference type="EMBL" id="BMJJ01000016">
    <property type="protein sequence ID" value="GGD40357.1"/>
    <property type="molecule type" value="Genomic_DNA"/>
</dbReference>
<reference evidence="3" key="2">
    <citation type="submission" date="2020-09" db="EMBL/GenBank/DDBJ databases">
        <authorList>
            <person name="Sun Q."/>
            <person name="Zhou Y."/>
        </authorList>
    </citation>
    <scope>NUCLEOTIDE SEQUENCE</scope>
    <source>
        <strain evidence="3">CGMCC 1.15493</strain>
    </source>
</reference>
<evidence type="ECO:0000313" key="3">
    <source>
        <dbReference type="EMBL" id="GGD40357.1"/>
    </source>
</evidence>
<dbReference type="InterPro" id="IPR009576">
    <property type="entry name" value="Biofilm_formation_YgiB"/>
</dbReference>
<dbReference type="PROSITE" id="PS51257">
    <property type="entry name" value="PROKAR_LIPOPROTEIN"/>
    <property type="match status" value="1"/>
</dbReference>
<proteinExistence type="predicted"/>
<accession>A0A916YCQ0</accession>